<dbReference type="PANTHER" id="PTHR10621">
    <property type="entry name" value="UV EXCISION REPAIR PROTEIN RAD23"/>
    <property type="match status" value="1"/>
</dbReference>
<dbReference type="OrthoDB" id="419317at2759"/>
<evidence type="ECO:0000259" key="7">
    <source>
        <dbReference type="PROSITE" id="PS50053"/>
    </source>
</evidence>
<keyword evidence="4 5" id="KW-0539">Nucleus</keyword>
<evidence type="ECO:0000256" key="5">
    <source>
        <dbReference type="RuleBase" id="RU367049"/>
    </source>
</evidence>
<evidence type="ECO:0000256" key="4">
    <source>
        <dbReference type="ARBA" id="ARBA00023242"/>
    </source>
</evidence>
<evidence type="ECO:0000256" key="3">
    <source>
        <dbReference type="ARBA" id="ARBA00023204"/>
    </source>
</evidence>
<evidence type="ECO:0000313" key="8">
    <source>
        <dbReference type="EMBL" id="EDV53919.1"/>
    </source>
</evidence>
<dbReference type="Pfam" id="PF09280">
    <property type="entry name" value="XPC-binding"/>
    <property type="match status" value="1"/>
</dbReference>
<dbReference type="SMART" id="SM00165">
    <property type="entry name" value="UBA"/>
    <property type="match status" value="2"/>
</dbReference>
<evidence type="ECO:0000259" key="6">
    <source>
        <dbReference type="PROSITE" id="PS50030"/>
    </source>
</evidence>
<dbReference type="PANTHER" id="PTHR10621:SF0">
    <property type="entry name" value="UV EXCISION REPAIR PROTEIN RAD23"/>
    <property type="match status" value="1"/>
</dbReference>
<dbReference type="HOGENOM" id="CLU_040364_0_0_1"/>
<dbReference type="GO" id="GO:0005654">
    <property type="term" value="C:nucleoplasm"/>
    <property type="evidence" value="ECO:0007669"/>
    <property type="project" value="TreeGrafter"/>
</dbReference>
<dbReference type="GO" id="GO:0003684">
    <property type="term" value="F:damaged DNA binding"/>
    <property type="evidence" value="ECO:0007669"/>
    <property type="project" value="UniProtKB-UniRule"/>
</dbReference>
<name>B3P799_DROER</name>
<dbReference type="InterPro" id="IPR015940">
    <property type="entry name" value="UBA"/>
</dbReference>
<reference evidence="8 9" key="2">
    <citation type="journal article" date="2008" name="Bioinformatics">
        <title>Assembly reconciliation.</title>
        <authorList>
            <person name="Zimin A.V."/>
            <person name="Smith D.R."/>
            <person name="Sutton G."/>
            <person name="Yorke J.A."/>
        </authorList>
    </citation>
    <scope>NUCLEOTIDE SEQUENCE [LARGE SCALE GENOMIC DNA]</scope>
    <source>
        <strain evidence="8 9">TSC#14021-0224.01</strain>
    </source>
</reference>
<dbReference type="EMBL" id="CH954182">
    <property type="protein sequence ID" value="EDV53919.1"/>
    <property type="molecule type" value="Genomic_DNA"/>
</dbReference>
<dbReference type="CDD" id="cd14281">
    <property type="entry name" value="UBA2_Rad23_like"/>
    <property type="match status" value="1"/>
</dbReference>
<dbReference type="Gene3D" id="1.10.8.10">
    <property type="entry name" value="DNA helicase RuvA subunit, C-terminal domain"/>
    <property type="match status" value="2"/>
</dbReference>
<keyword evidence="3 5" id="KW-0234">DNA repair</keyword>
<dbReference type="PhylomeDB" id="B3P799"/>
<comment type="subcellular location">
    <subcellularLocation>
        <location evidence="5">Nucleus</location>
    </subcellularLocation>
    <subcellularLocation>
        <location evidence="5">Cytoplasm</location>
    </subcellularLocation>
</comment>
<sequence length="297" mass="33077">MKLSIRMLDQHTITLEMNESQDVKTLKQILGNLPEVSLPAENVQLIYSGRIMEDAMPLSEYNIAEGRIIVLMGKKKADVSLPEEQVSPTIPLAAEPMRTQDVTPSMAPNEQWVCDLMSMGYGEQEVRSALRASFNHPERAIEYLINGIPQEASPEHELAEIPSGQSTEQLQHLMGDPRLTQVREMIRENPELMQLILERLADTDPAAFEDVHRDQEGLMTMLAGVAGSVGDANHNHNPDEGELLQVALTAEEAAAVERLEALGFERVMAVQAYLACDKDEQLAAEVLIRQSEEDRNE</sequence>
<gene>
    <name evidence="8" type="primary">Dere\GG11252</name>
    <name evidence="8" type="ORF">Dere_GG11252</name>
</gene>
<dbReference type="GO" id="GO:0006289">
    <property type="term" value="P:nucleotide-excision repair"/>
    <property type="evidence" value="ECO:0007669"/>
    <property type="project" value="UniProtKB-UniRule"/>
</dbReference>
<reference evidence="8 9" key="1">
    <citation type="journal article" date="2007" name="Nature">
        <title>Evolution of genes and genomes on the Drosophila phylogeny.</title>
        <authorList>
            <consortium name="Drosophila 12 Genomes Consortium"/>
            <person name="Clark A.G."/>
            <person name="Eisen M.B."/>
            <person name="Smith D.R."/>
            <person name="Bergman C.M."/>
            <person name="Oliver B."/>
            <person name="Markow T.A."/>
            <person name="Kaufman T.C."/>
            <person name="Kellis M."/>
            <person name="Gelbart W."/>
            <person name="Iyer V.N."/>
            <person name="Pollard D.A."/>
            <person name="Sackton T.B."/>
            <person name="Larracuente A.M."/>
            <person name="Singh N.D."/>
            <person name="Abad J.P."/>
            <person name="Abt D.N."/>
            <person name="Adryan B."/>
            <person name="Aguade M."/>
            <person name="Akashi H."/>
            <person name="Anderson W.W."/>
            <person name="Aquadro C.F."/>
            <person name="Ardell D.H."/>
            <person name="Arguello R."/>
            <person name="Artieri C.G."/>
            <person name="Barbash D.A."/>
            <person name="Barker D."/>
            <person name="Barsanti P."/>
            <person name="Batterham P."/>
            <person name="Batzoglou S."/>
            <person name="Begun D."/>
            <person name="Bhutkar A."/>
            <person name="Blanco E."/>
            <person name="Bosak S.A."/>
            <person name="Bradley R.K."/>
            <person name="Brand A.D."/>
            <person name="Brent M.R."/>
            <person name="Brooks A.N."/>
            <person name="Brown R.H."/>
            <person name="Butlin R.K."/>
            <person name="Caggese C."/>
            <person name="Calvi B.R."/>
            <person name="Bernardo de Carvalho A."/>
            <person name="Caspi A."/>
            <person name="Castrezana S."/>
            <person name="Celniker S.E."/>
            <person name="Chang J.L."/>
            <person name="Chapple C."/>
            <person name="Chatterji S."/>
            <person name="Chinwalla A."/>
            <person name="Civetta A."/>
            <person name="Clifton S.W."/>
            <person name="Comeron J.M."/>
            <person name="Costello J.C."/>
            <person name="Coyne J.A."/>
            <person name="Daub J."/>
            <person name="David R.G."/>
            <person name="Delcher A.L."/>
            <person name="Delehaunty K."/>
            <person name="Do C.B."/>
            <person name="Ebling H."/>
            <person name="Edwards K."/>
            <person name="Eickbush T."/>
            <person name="Evans J.D."/>
            <person name="Filipski A."/>
            <person name="Findeiss S."/>
            <person name="Freyhult E."/>
            <person name="Fulton L."/>
            <person name="Fulton R."/>
            <person name="Garcia A.C."/>
            <person name="Gardiner A."/>
            <person name="Garfield D.A."/>
            <person name="Garvin B.E."/>
            <person name="Gibson G."/>
            <person name="Gilbert D."/>
            <person name="Gnerre S."/>
            <person name="Godfrey J."/>
            <person name="Good R."/>
            <person name="Gotea V."/>
            <person name="Gravely B."/>
            <person name="Greenberg A.J."/>
            <person name="Griffiths-Jones S."/>
            <person name="Gross S."/>
            <person name="Guigo R."/>
            <person name="Gustafson E.A."/>
            <person name="Haerty W."/>
            <person name="Hahn M.W."/>
            <person name="Halligan D.L."/>
            <person name="Halpern A.L."/>
            <person name="Halter G.M."/>
            <person name="Han M.V."/>
            <person name="Heger A."/>
            <person name="Hillier L."/>
            <person name="Hinrichs A.S."/>
            <person name="Holmes I."/>
            <person name="Hoskins R.A."/>
            <person name="Hubisz M.J."/>
            <person name="Hultmark D."/>
            <person name="Huntley M.A."/>
            <person name="Jaffe D.B."/>
            <person name="Jagadeeshan S."/>
            <person name="Jeck W.R."/>
            <person name="Johnson J."/>
            <person name="Jones C.D."/>
            <person name="Jordan W.C."/>
            <person name="Karpen G.H."/>
            <person name="Kataoka E."/>
            <person name="Keightley P.D."/>
            <person name="Kheradpour P."/>
            <person name="Kirkness E.F."/>
            <person name="Koerich L.B."/>
            <person name="Kristiansen K."/>
            <person name="Kudrna D."/>
            <person name="Kulathinal R.J."/>
            <person name="Kumar S."/>
            <person name="Kwok R."/>
            <person name="Lander E."/>
            <person name="Langley C.H."/>
            <person name="Lapoint R."/>
            <person name="Lazzaro B.P."/>
            <person name="Lee S.J."/>
            <person name="Levesque L."/>
            <person name="Li R."/>
            <person name="Lin C.F."/>
            <person name="Lin M.F."/>
            <person name="Lindblad-Toh K."/>
            <person name="Llopart A."/>
            <person name="Long M."/>
            <person name="Low L."/>
            <person name="Lozovsky E."/>
            <person name="Lu J."/>
            <person name="Luo M."/>
            <person name="Machado C.A."/>
            <person name="Makalowski W."/>
            <person name="Marzo M."/>
            <person name="Matsuda M."/>
            <person name="Matzkin L."/>
            <person name="McAllister B."/>
            <person name="McBride C.S."/>
            <person name="McKernan B."/>
            <person name="McKernan K."/>
            <person name="Mendez-Lago M."/>
            <person name="Minx P."/>
            <person name="Mollenhauer M.U."/>
            <person name="Montooth K."/>
            <person name="Mount S.M."/>
            <person name="Mu X."/>
            <person name="Myers E."/>
            <person name="Negre B."/>
            <person name="Newfeld S."/>
            <person name="Nielsen R."/>
            <person name="Noor M.A."/>
            <person name="O'Grady P."/>
            <person name="Pachter L."/>
            <person name="Papaceit M."/>
            <person name="Parisi M.J."/>
            <person name="Parisi M."/>
            <person name="Parts L."/>
            <person name="Pedersen J.S."/>
            <person name="Pesole G."/>
            <person name="Phillippy A.M."/>
            <person name="Ponting C.P."/>
            <person name="Pop M."/>
            <person name="Porcelli D."/>
            <person name="Powell J.R."/>
            <person name="Prohaska S."/>
            <person name="Pruitt K."/>
            <person name="Puig M."/>
            <person name="Quesneville H."/>
            <person name="Ram K.R."/>
            <person name="Rand D."/>
            <person name="Rasmussen M.D."/>
            <person name="Reed L.K."/>
            <person name="Reenan R."/>
            <person name="Reily A."/>
            <person name="Remington K.A."/>
            <person name="Rieger T.T."/>
            <person name="Ritchie M.G."/>
            <person name="Robin C."/>
            <person name="Rogers Y.H."/>
            <person name="Rohde C."/>
            <person name="Rozas J."/>
            <person name="Rubenfield M.J."/>
            <person name="Ruiz A."/>
            <person name="Russo S."/>
            <person name="Salzberg S.L."/>
            <person name="Sanchez-Gracia A."/>
            <person name="Saranga D.J."/>
            <person name="Sato H."/>
            <person name="Schaeffer S.W."/>
            <person name="Schatz M.C."/>
            <person name="Schlenke T."/>
            <person name="Schwartz R."/>
            <person name="Segarra C."/>
            <person name="Singh R.S."/>
            <person name="Sirot L."/>
            <person name="Sirota M."/>
            <person name="Sisneros N.B."/>
            <person name="Smith C.D."/>
            <person name="Smith T.F."/>
            <person name="Spieth J."/>
            <person name="Stage D.E."/>
            <person name="Stark A."/>
            <person name="Stephan W."/>
            <person name="Strausberg R.L."/>
            <person name="Strempel S."/>
            <person name="Sturgill D."/>
            <person name="Sutton G."/>
            <person name="Sutton G.G."/>
            <person name="Tao W."/>
            <person name="Teichmann S."/>
            <person name="Tobari Y.N."/>
            <person name="Tomimura Y."/>
            <person name="Tsolas J.M."/>
            <person name="Valente V.L."/>
            <person name="Venter E."/>
            <person name="Venter J.C."/>
            <person name="Vicario S."/>
            <person name="Vieira F.G."/>
            <person name="Vilella A.J."/>
            <person name="Villasante A."/>
            <person name="Walenz B."/>
            <person name="Wang J."/>
            <person name="Wasserman M."/>
            <person name="Watts T."/>
            <person name="Wilson D."/>
            <person name="Wilson R.K."/>
            <person name="Wing R.A."/>
            <person name="Wolfner M.F."/>
            <person name="Wong A."/>
            <person name="Wong G.K."/>
            <person name="Wu C.I."/>
            <person name="Wu G."/>
            <person name="Yamamoto D."/>
            <person name="Yang H.P."/>
            <person name="Yang S.P."/>
            <person name="Yorke J.A."/>
            <person name="Yoshida K."/>
            <person name="Zdobnov E."/>
            <person name="Zhang P."/>
            <person name="Zhang Y."/>
            <person name="Zimin A.V."/>
            <person name="Baldwin J."/>
            <person name="Abdouelleil A."/>
            <person name="Abdulkadir J."/>
            <person name="Abebe A."/>
            <person name="Abera B."/>
            <person name="Abreu J."/>
            <person name="Acer S.C."/>
            <person name="Aftuck L."/>
            <person name="Alexander A."/>
            <person name="An P."/>
            <person name="Anderson E."/>
            <person name="Anderson S."/>
            <person name="Arachi H."/>
            <person name="Azer M."/>
            <person name="Bachantsang P."/>
            <person name="Barry A."/>
            <person name="Bayul T."/>
            <person name="Berlin A."/>
            <person name="Bessette D."/>
            <person name="Bloom T."/>
            <person name="Blye J."/>
            <person name="Boguslavskiy L."/>
            <person name="Bonnet C."/>
            <person name="Boukhgalter B."/>
            <person name="Bourzgui I."/>
            <person name="Brown A."/>
            <person name="Cahill P."/>
            <person name="Channer S."/>
            <person name="Cheshatsang Y."/>
            <person name="Chuda L."/>
            <person name="Citroen M."/>
            <person name="Collymore A."/>
            <person name="Cooke P."/>
            <person name="Costello M."/>
            <person name="D'Aco K."/>
            <person name="Daza R."/>
            <person name="De Haan G."/>
            <person name="DeGray S."/>
            <person name="DeMaso C."/>
            <person name="Dhargay N."/>
            <person name="Dooley K."/>
            <person name="Dooley E."/>
            <person name="Doricent M."/>
            <person name="Dorje P."/>
            <person name="Dorjee K."/>
            <person name="Dupes A."/>
            <person name="Elong R."/>
            <person name="Falk J."/>
            <person name="Farina A."/>
            <person name="Faro S."/>
            <person name="Ferguson D."/>
            <person name="Fisher S."/>
            <person name="Foley C.D."/>
            <person name="Franke A."/>
            <person name="Friedrich D."/>
            <person name="Gadbois L."/>
            <person name="Gearin G."/>
            <person name="Gearin C.R."/>
            <person name="Giannoukos G."/>
            <person name="Goode T."/>
            <person name="Graham J."/>
            <person name="Grandbois E."/>
            <person name="Grewal S."/>
            <person name="Gyaltsen K."/>
            <person name="Hafez N."/>
            <person name="Hagos B."/>
            <person name="Hall J."/>
            <person name="Henson C."/>
            <person name="Hollinger A."/>
            <person name="Honan T."/>
            <person name="Huard M.D."/>
            <person name="Hughes L."/>
            <person name="Hurhula B."/>
            <person name="Husby M.E."/>
            <person name="Kamat A."/>
            <person name="Kanga B."/>
            <person name="Kashin S."/>
            <person name="Khazanovich D."/>
            <person name="Kisner P."/>
            <person name="Lance K."/>
            <person name="Lara M."/>
            <person name="Lee W."/>
            <person name="Lennon N."/>
            <person name="Letendre F."/>
            <person name="LeVine R."/>
            <person name="Lipovsky A."/>
            <person name="Liu X."/>
            <person name="Liu J."/>
            <person name="Liu S."/>
            <person name="Lokyitsang T."/>
            <person name="Lokyitsang Y."/>
            <person name="Lubonja R."/>
            <person name="Lui A."/>
            <person name="MacDonald P."/>
            <person name="Magnisalis V."/>
            <person name="Maru K."/>
            <person name="Matthews C."/>
            <person name="McCusker W."/>
            <person name="McDonough S."/>
            <person name="Mehta T."/>
            <person name="Meldrim J."/>
            <person name="Meneus L."/>
            <person name="Mihai O."/>
            <person name="Mihalev A."/>
            <person name="Mihova T."/>
            <person name="Mittelman R."/>
            <person name="Mlenga V."/>
            <person name="Montmayeur A."/>
            <person name="Mulrain L."/>
            <person name="Navidi A."/>
            <person name="Naylor J."/>
            <person name="Negash T."/>
            <person name="Nguyen T."/>
            <person name="Nguyen N."/>
            <person name="Nicol R."/>
            <person name="Norbu C."/>
            <person name="Norbu N."/>
            <person name="Novod N."/>
            <person name="O'Neill B."/>
            <person name="Osman S."/>
            <person name="Markiewicz E."/>
            <person name="Oyono O.L."/>
            <person name="Patti C."/>
            <person name="Phunkhang P."/>
            <person name="Pierre F."/>
            <person name="Priest M."/>
            <person name="Raghuraman S."/>
            <person name="Rege F."/>
            <person name="Reyes R."/>
            <person name="Rise C."/>
            <person name="Rogov P."/>
            <person name="Ross K."/>
            <person name="Ryan E."/>
            <person name="Settipalli S."/>
            <person name="Shea T."/>
            <person name="Sherpa N."/>
            <person name="Shi L."/>
            <person name="Shih D."/>
            <person name="Sparrow T."/>
            <person name="Spaulding J."/>
            <person name="Stalker J."/>
            <person name="Stange-Thomann N."/>
            <person name="Stavropoulos S."/>
            <person name="Stone C."/>
            <person name="Strader C."/>
            <person name="Tesfaye S."/>
            <person name="Thomson T."/>
            <person name="Thoulutsang Y."/>
            <person name="Thoulutsang D."/>
            <person name="Topham K."/>
            <person name="Topping I."/>
            <person name="Tsamla T."/>
            <person name="Vassiliev H."/>
            <person name="Vo A."/>
            <person name="Wangchuk T."/>
            <person name="Wangdi T."/>
            <person name="Weiand M."/>
            <person name="Wilkinson J."/>
            <person name="Wilson A."/>
            <person name="Yadav S."/>
            <person name="Young G."/>
            <person name="Yu Q."/>
            <person name="Zembek L."/>
            <person name="Zhong D."/>
            <person name="Zimmer A."/>
            <person name="Zwirko Z."/>
            <person name="Jaffe D.B."/>
            <person name="Alvarez P."/>
            <person name="Brockman W."/>
            <person name="Butler J."/>
            <person name="Chin C."/>
            <person name="Gnerre S."/>
            <person name="Grabherr M."/>
            <person name="Kleber M."/>
            <person name="Mauceli E."/>
            <person name="MacCallum I."/>
        </authorList>
    </citation>
    <scope>NUCLEOTIDE SEQUENCE [LARGE SCALE GENOMIC DNA]</scope>
    <source>
        <strain evidence="8 9">TSC#14021-0224.01</strain>
    </source>
</reference>
<feature type="domain" description="UBA" evidence="6">
    <location>
        <begin position="107"/>
        <end position="147"/>
    </location>
</feature>
<dbReference type="Gene3D" id="1.10.10.540">
    <property type="entry name" value="XPC-binding domain"/>
    <property type="match status" value="1"/>
</dbReference>
<dbReference type="FunFam" id="1.10.8.10:FF:000003">
    <property type="entry name" value="UV excision repair protein RAD23 homolog"/>
    <property type="match status" value="1"/>
</dbReference>
<dbReference type="GO" id="GO:0031593">
    <property type="term" value="F:polyubiquitin modification-dependent protein binding"/>
    <property type="evidence" value="ECO:0007669"/>
    <property type="project" value="UniProtKB-UniRule"/>
</dbReference>
<dbReference type="Pfam" id="PF00627">
    <property type="entry name" value="UBA"/>
    <property type="match status" value="2"/>
</dbReference>
<dbReference type="InterPro" id="IPR000626">
    <property type="entry name" value="Ubiquitin-like_dom"/>
</dbReference>
<dbReference type="SUPFAM" id="SSF54236">
    <property type="entry name" value="Ubiquitin-like"/>
    <property type="match status" value="1"/>
</dbReference>
<dbReference type="GO" id="GO:0043130">
    <property type="term" value="F:ubiquitin binding"/>
    <property type="evidence" value="ECO:0007669"/>
    <property type="project" value="UniProtKB-UniRule"/>
</dbReference>
<dbReference type="eggNOG" id="KOG0011">
    <property type="taxonomic scope" value="Eukaryota"/>
</dbReference>
<dbReference type="GO" id="GO:0005829">
    <property type="term" value="C:cytosol"/>
    <property type="evidence" value="ECO:0007669"/>
    <property type="project" value="TreeGrafter"/>
</dbReference>
<dbReference type="OMA" id="IMEDAMP"/>
<dbReference type="PROSITE" id="PS50030">
    <property type="entry name" value="UBA"/>
    <property type="match status" value="2"/>
</dbReference>
<dbReference type="InterPro" id="IPR036353">
    <property type="entry name" value="XPC-bd_sf"/>
</dbReference>
<keyword evidence="5" id="KW-0963">Cytoplasm</keyword>
<dbReference type="FunFam" id="1.10.8.10:FF:000002">
    <property type="entry name" value="UV excision repair protein RAD23 homolog"/>
    <property type="match status" value="1"/>
</dbReference>
<feature type="domain" description="UBA" evidence="6">
    <location>
        <begin position="249"/>
        <end position="290"/>
    </location>
</feature>
<keyword evidence="9" id="KW-1185">Reference proteome</keyword>
<accession>B3P799</accession>
<proteinExistence type="inferred from homology"/>
<dbReference type="GO" id="GO:0043161">
    <property type="term" value="P:proteasome-mediated ubiquitin-dependent protein catabolic process"/>
    <property type="evidence" value="ECO:0007669"/>
    <property type="project" value="UniProtKB-UniRule"/>
</dbReference>
<dbReference type="InterPro" id="IPR004806">
    <property type="entry name" value="Rad23"/>
</dbReference>
<dbReference type="Proteomes" id="UP000008711">
    <property type="component" value="Unassembled WGS sequence"/>
</dbReference>
<dbReference type="PRINTS" id="PR01839">
    <property type="entry name" value="RAD23PROTEIN"/>
</dbReference>
<dbReference type="InterPro" id="IPR009060">
    <property type="entry name" value="UBA-like_sf"/>
</dbReference>
<keyword evidence="1" id="KW-0677">Repeat</keyword>
<evidence type="ECO:0000256" key="2">
    <source>
        <dbReference type="ARBA" id="ARBA00022763"/>
    </source>
</evidence>
<dbReference type="KEGG" id="der:6554351"/>
<comment type="similarity">
    <text evidence="5">Belongs to the RAD23 family.</text>
</comment>
<dbReference type="CDD" id="cd14280">
    <property type="entry name" value="UBA1_Rad23_like"/>
    <property type="match status" value="1"/>
</dbReference>
<protein>
    <recommendedName>
        <fullName evidence="5">UV excision repair protein RAD23</fullName>
    </recommendedName>
</protein>
<evidence type="ECO:0000256" key="1">
    <source>
        <dbReference type="ARBA" id="ARBA00022737"/>
    </source>
</evidence>
<dbReference type="SUPFAM" id="SSF101238">
    <property type="entry name" value="XPC-binding domain"/>
    <property type="match status" value="1"/>
</dbReference>
<dbReference type="SMART" id="SM00213">
    <property type="entry name" value="UBQ"/>
    <property type="match status" value="1"/>
</dbReference>
<dbReference type="InterPro" id="IPR015360">
    <property type="entry name" value="XPC-bd"/>
</dbReference>
<keyword evidence="2 5" id="KW-0227">DNA damage</keyword>
<dbReference type="Pfam" id="PF00240">
    <property type="entry name" value="ubiquitin"/>
    <property type="match status" value="1"/>
</dbReference>
<dbReference type="PROSITE" id="PS50053">
    <property type="entry name" value="UBIQUITIN_2"/>
    <property type="match status" value="1"/>
</dbReference>
<evidence type="ECO:0000313" key="9">
    <source>
        <dbReference type="Proteomes" id="UP000008711"/>
    </source>
</evidence>
<organism evidence="8 9">
    <name type="scientific">Drosophila erecta</name>
    <name type="common">Fruit fly</name>
    <dbReference type="NCBI Taxonomy" id="7220"/>
    <lineage>
        <taxon>Eukaryota</taxon>
        <taxon>Metazoa</taxon>
        <taxon>Ecdysozoa</taxon>
        <taxon>Arthropoda</taxon>
        <taxon>Hexapoda</taxon>
        <taxon>Insecta</taxon>
        <taxon>Pterygota</taxon>
        <taxon>Neoptera</taxon>
        <taxon>Endopterygota</taxon>
        <taxon>Diptera</taxon>
        <taxon>Brachycera</taxon>
        <taxon>Muscomorpha</taxon>
        <taxon>Ephydroidea</taxon>
        <taxon>Drosophilidae</taxon>
        <taxon>Drosophila</taxon>
        <taxon>Sophophora</taxon>
    </lineage>
</organism>
<dbReference type="Gene3D" id="3.10.20.90">
    <property type="entry name" value="Phosphatidylinositol 3-kinase Catalytic Subunit, Chain A, domain 1"/>
    <property type="match status" value="1"/>
</dbReference>
<dbReference type="SUPFAM" id="SSF46934">
    <property type="entry name" value="UBA-like"/>
    <property type="match status" value="2"/>
</dbReference>
<feature type="domain" description="Ubiquitin-like" evidence="7">
    <location>
        <begin position="1"/>
        <end position="78"/>
    </location>
</feature>
<dbReference type="AlphaFoldDB" id="B3P799"/>
<dbReference type="InterPro" id="IPR029071">
    <property type="entry name" value="Ubiquitin-like_domsf"/>
</dbReference>
<comment type="function">
    <text evidence="5">Multiubiquitin chain receptor involved in modulation of proteasomal degradation. Involved in nucleotide excision repair.</text>
</comment>
<dbReference type="GO" id="GO:0070628">
    <property type="term" value="F:proteasome binding"/>
    <property type="evidence" value="ECO:0007669"/>
    <property type="project" value="TreeGrafter"/>
</dbReference>